<protein>
    <recommendedName>
        <fullName evidence="3">Thioesterase family protein</fullName>
    </recommendedName>
</protein>
<dbReference type="AlphaFoldDB" id="A0A918VPG3"/>
<evidence type="ECO:0000313" key="1">
    <source>
        <dbReference type="EMBL" id="GHA13440.1"/>
    </source>
</evidence>
<proteinExistence type="predicted"/>
<dbReference type="Gene3D" id="3.10.129.10">
    <property type="entry name" value="Hotdog Thioesterase"/>
    <property type="match status" value="1"/>
</dbReference>
<sequence>MQSQNIVIGRRYNGPPDSANGGYTAGLLARELNGPVQVRLVSPPPLETPLRLEADDLTASLFHDDALIATAAVCQLESSTPQCPDKQSILNAKGSYPNSHQHQLASCFVCGPARDPSDGLAIFPVAFDDYGVGSLWRPNQSVQDEAGQVPTEILWAALDCPGYFAHRQTERLMLLGSMSAEVFIRPKADQTFTVCGWQTKVDGRKFYSTTAIFDQQGLLCGKSEQIWFTLRTDNS</sequence>
<name>A0A918VPG3_9GAMM</name>
<reference evidence="1" key="1">
    <citation type="journal article" date="2014" name="Int. J. Syst. Evol. Microbiol.">
        <title>Complete genome sequence of Corynebacterium casei LMG S-19264T (=DSM 44701T), isolated from a smear-ripened cheese.</title>
        <authorList>
            <consortium name="US DOE Joint Genome Institute (JGI-PGF)"/>
            <person name="Walter F."/>
            <person name="Albersmeier A."/>
            <person name="Kalinowski J."/>
            <person name="Ruckert C."/>
        </authorList>
    </citation>
    <scope>NUCLEOTIDE SEQUENCE</scope>
    <source>
        <strain evidence="1">KCTC 12711</strain>
    </source>
</reference>
<dbReference type="EMBL" id="BMXA01000004">
    <property type="protein sequence ID" value="GHA13440.1"/>
    <property type="molecule type" value="Genomic_DNA"/>
</dbReference>
<organism evidence="1 2">
    <name type="scientific">Arenicella chitinivorans</name>
    <dbReference type="NCBI Taxonomy" id="1329800"/>
    <lineage>
        <taxon>Bacteria</taxon>
        <taxon>Pseudomonadati</taxon>
        <taxon>Pseudomonadota</taxon>
        <taxon>Gammaproteobacteria</taxon>
        <taxon>Arenicellales</taxon>
        <taxon>Arenicellaceae</taxon>
        <taxon>Arenicella</taxon>
    </lineage>
</organism>
<dbReference type="Proteomes" id="UP000614811">
    <property type="component" value="Unassembled WGS sequence"/>
</dbReference>
<evidence type="ECO:0008006" key="3">
    <source>
        <dbReference type="Google" id="ProtNLM"/>
    </source>
</evidence>
<keyword evidence="2" id="KW-1185">Reference proteome</keyword>
<evidence type="ECO:0000313" key="2">
    <source>
        <dbReference type="Proteomes" id="UP000614811"/>
    </source>
</evidence>
<accession>A0A918VPG3</accession>
<dbReference type="InterPro" id="IPR029069">
    <property type="entry name" value="HotDog_dom_sf"/>
</dbReference>
<reference evidence="1" key="2">
    <citation type="submission" date="2020-09" db="EMBL/GenBank/DDBJ databases">
        <authorList>
            <person name="Sun Q."/>
            <person name="Kim S."/>
        </authorList>
    </citation>
    <scope>NUCLEOTIDE SEQUENCE</scope>
    <source>
        <strain evidence="1">KCTC 12711</strain>
    </source>
</reference>
<dbReference type="SUPFAM" id="SSF54637">
    <property type="entry name" value="Thioesterase/thiol ester dehydrase-isomerase"/>
    <property type="match status" value="1"/>
</dbReference>
<gene>
    <name evidence="1" type="ORF">GCM10008090_23970</name>
</gene>
<comment type="caution">
    <text evidence="1">The sequence shown here is derived from an EMBL/GenBank/DDBJ whole genome shotgun (WGS) entry which is preliminary data.</text>
</comment>
<dbReference type="RefSeq" id="WP_189401463.1">
    <property type="nucleotide sequence ID" value="NZ_BMXA01000004.1"/>
</dbReference>